<keyword evidence="5 11" id="KW-0378">Hydrolase</keyword>
<keyword evidence="9" id="KW-1133">Transmembrane helix</keyword>
<comment type="similarity">
    <text evidence="2">Belongs to the AB hydrolase superfamily. LDAH family.</text>
</comment>
<accession>A0ABM1I7X8</accession>
<evidence type="ECO:0000256" key="2">
    <source>
        <dbReference type="ARBA" id="ARBA00008300"/>
    </source>
</evidence>
<dbReference type="GeneID" id="107066313"/>
<feature type="transmembrane region" description="Helical" evidence="9">
    <location>
        <begin position="167"/>
        <end position="188"/>
    </location>
</feature>
<dbReference type="PANTHER" id="PTHR13390">
    <property type="entry name" value="LIPASE"/>
    <property type="match status" value="1"/>
</dbReference>
<comment type="subcellular location">
    <subcellularLocation>
        <location evidence="1">Lipid droplet</location>
    </subcellularLocation>
</comment>
<keyword evidence="9" id="KW-0472">Membrane</keyword>
<evidence type="ECO:0000256" key="8">
    <source>
        <dbReference type="ARBA" id="ARBA00049527"/>
    </source>
</evidence>
<evidence type="ECO:0000313" key="10">
    <source>
        <dbReference type="Proteomes" id="UP000694924"/>
    </source>
</evidence>
<comment type="catalytic activity">
    <reaction evidence="8">
        <text>a cholesterol ester + H2O = cholesterol + a fatty acid + H(+)</text>
        <dbReference type="Rhea" id="RHEA:36403"/>
        <dbReference type="ChEBI" id="CHEBI:15377"/>
        <dbReference type="ChEBI" id="CHEBI:15378"/>
        <dbReference type="ChEBI" id="CHEBI:16113"/>
        <dbReference type="ChEBI" id="CHEBI:17002"/>
        <dbReference type="ChEBI" id="CHEBI:28868"/>
        <dbReference type="EC" id="3.1.1.13"/>
    </reaction>
    <physiologicalReaction direction="left-to-right" evidence="8">
        <dbReference type="Rhea" id="RHEA:36404"/>
    </physiologicalReaction>
</comment>
<name>A0ABM1I7X8_POLDO</name>
<keyword evidence="9" id="KW-0812">Transmembrane</keyword>
<dbReference type="GO" id="GO:0016787">
    <property type="term" value="F:hydrolase activity"/>
    <property type="evidence" value="ECO:0007669"/>
    <property type="project" value="UniProtKB-KW"/>
</dbReference>
<dbReference type="InterPro" id="IPR019363">
    <property type="entry name" value="LDAH"/>
</dbReference>
<dbReference type="Proteomes" id="UP000694924">
    <property type="component" value="Unplaced"/>
</dbReference>
<evidence type="ECO:0000256" key="5">
    <source>
        <dbReference type="ARBA" id="ARBA00022801"/>
    </source>
</evidence>
<dbReference type="EC" id="3.1.1.13" evidence="7"/>
<evidence type="ECO:0000313" key="11">
    <source>
        <dbReference type="RefSeq" id="XP_015176315.1"/>
    </source>
</evidence>
<evidence type="ECO:0000256" key="1">
    <source>
        <dbReference type="ARBA" id="ARBA00004502"/>
    </source>
</evidence>
<evidence type="ECO:0000256" key="3">
    <source>
        <dbReference type="ARBA" id="ARBA00019242"/>
    </source>
</evidence>
<gene>
    <name evidence="11" type="primary">LOC107066313</name>
</gene>
<evidence type="ECO:0000256" key="9">
    <source>
        <dbReference type="SAM" id="Phobius"/>
    </source>
</evidence>
<organism evidence="10 11">
    <name type="scientific">Polistes dominula</name>
    <name type="common">European paper wasp</name>
    <name type="synonym">Vespa dominula</name>
    <dbReference type="NCBI Taxonomy" id="743375"/>
    <lineage>
        <taxon>Eukaryota</taxon>
        <taxon>Metazoa</taxon>
        <taxon>Ecdysozoa</taxon>
        <taxon>Arthropoda</taxon>
        <taxon>Hexapoda</taxon>
        <taxon>Insecta</taxon>
        <taxon>Pterygota</taxon>
        <taxon>Neoptera</taxon>
        <taxon>Endopterygota</taxon>
        <taxon>Hymenoptera</taxon>
        <taxon>Apocrita</taxon>
        <taxon>Aculeata</taxon>
        <taxon>Vespoidea</taxon>
        <taxon>Vespidae</taxon>
        <taxon>Polistinae</taxon>
        <taxon>Polistini</taxon>
        <taxon>Polistes</taxon>
    </lineage>
</organism>
<evidence type="ECO:0000256" key="7">
    <source>
        <dbReference type="ARBA" id="ARBA00039150"/>
    </source>
</evidence>
<feature type="transmembrane region" description="Helical" evidence="9">
    <location>
        <begin position="194"/>
        <end position="215"/>
    </location>
</feature>
<keyword evidence="10" id="KW-1185">Reference proteome</keyword>
<dbReference type="PANTHER" id="PTHR13390:SF0">
    <property type="entry name" value="LIPID DROPLET-ASSOCIATED HYDROLASE"/>
    <property type="match status" value="1"/>
</dbReference>
<reference evidence="11" key="1">
    <citation type="submission" date="2025-08" db="UniProtKB">
        <authorList>
            <consortium name="RefSeq"/>
        </authorList>
    </citation>
    <scope>IDENTIFICATION</scope>
    <source>
        <tissue evidence="11">Whole body</tissue>
    </source>
</reference>
<evidence type="ECO:0000256" key="6">
    <source>
        <dbReference type="ARBA" id="ARBA00031924"/>
    </source>
</evidence>
<sequence length="311" mass="36072">MQKALLPINNVQTQVIAEGRWVEESFPQDGKKDVVIVIPGNPGVPQFYEGFIKSLNSKLPSETPVWVIGHAGHIQPPKDLEINMPSNKEWDKYYGLTAQIEHKIQFIRNYVPNDAKIYLIGHSIGCWFILNVLKDEDISKKVEKCYLLFPTVEHMADTPNGRFLTKFILHIVNLLLFLTWIFTCFPYYLKAFLIRLFGIFYGIPAKHVNTVILLLQPSVLKRVFRLADEEMKQVKELDHNIVSQHIGKLWLYYSEKDQWTPISYYRNMKAKYPNIEANLCKHGFAHSFILNHEKEMAEIVGNLINENISKA</sequence>
<dbReference type="RefSeq" id="XP_015176315.1">
    <property type="nucleotide sequence ID" value="XM_015320829.1"/>
</dbReference>
<dbReference type="Pfam" id="PF10230">
    <property type="entry name" value="LIDHydrolase"/>
    <property type="match status" value="1"/>
</dbReference>
<keyword evidence="4" id="KW-0551">Lipid droplet</keyword>
<evidence type="ECO:0000256" key="4">
    <source>
        <dbReference type="ARBA" id="ARBA00022677"/>
    </source>
</evidence>
<protein>
    <recommendedName>
        <fullName evidence="3">Lipid droplet-associated hydrolase</fullName>
        <ecNumber evidence="7">3.1.1.13</ecNumber>
    </recommendedName>
    <alternativeName>
        <fullName evidence="6">Lipid droplet-associated serine hydrolase</fullName>
    </alternativeName>
</protein>
<dbReference type="InterPro" id="IPR029058">
    <property type="entry name" value="AB_hydrolase_fold"/>
</dbReference>
<proteinExistence type="inferred from homology"/>
<dbReference type="Gene3D" id="3.40.50.1820">
    <property type="entry name" value="alpha/beta hydrolase"/>
    <property type="match status" value="1"/>
</dbReference>
<dbReference type="SUPFAM" id="SSF53474">
    <property type="entry name" value="alpha/beta-Hydrolases"/>
    <property type="match status" value="1"/>
</dbReference>